<dbReference type="InterPro" id="IPR017850">
    <property type="entry name" value="Alkaline_phosphatase_core_sf"/>
</dbReference>
<dbReference type="PANTHER" id="PTHR45953:SF1">
    <property type="entry name" value="IDURONATE 2-SULFATASE"/>
    <property type="match status" value="1"/>
</dbReference>
<dbReference type="GO" id="GO:0008484">
    <property type="term" value="F:sulfuric ester hydrolase activity"/>
    <property type="evidence" value="ECO:0007669"/>
    <property type="project" value="TreeGrafter"/>
</dbReference>
<sequence length="617" mass="70153">MLFKHKILTLLVVLISIGTKAQQTSKPNILWILTDDQRTDSNGYYNEITTGKNESPLGFVMSPNLDALSKEGTVFINMYCNSPACAPSRNSMITGKYPHHSGVYGFEYFTGKTDFFNKTLPQVMTENGYETTLFGKSGYRNKDVNKKDKTPYDAFYEQYITDNDLMRAGITDWYNPSVWGKVNGKNQKTDSRTEFFFPNGDKKSWSREKTISKEEQEVRKSVEAELDILYHYSKPGSDLIIGGVNSMPADKTLDGNILTEYTSYLNNQGESYTNLLGNTMNGADAKKPLFTSLSFHFPHTPVMPPKEFRDLFKDKVYKIPEFDKEAELSKLPKQLVTLYEKLKIDDLSYEDKQQAIRDYYAFCAFGDYIIGKAIVEFKAYCKKHNQEYMIVYTSGDHGWQLGEQGIESKFAPWDLSTHTTAIIVSSDKSKVPTETVYEGFAEYVDIMPTIISAGGVNISAKEYDYLDGLDMGELIENKNINKDYIIGEINSVAGPRTYMRSKDFAFSMRPRPLNGAAGGRYEPNENVRWGLDAPRDEVQMALYDLRNDPMETNNVANDKEYIKLADWFRDKLGNIILGDGRIEVNWKKGNEYSISDFALGADDKKLEIPSKIIPKVE</sequence>
<dbReference type="GO" id="GO:0046872">
    <property type="term" value="F:metal ion binding"/>
    <property type="evidence" value="ECO:0007669"/>
    <property type="project" value="UniProtKB-KW"/>
</dbReference>
<feature type="signal peptide" evidence="3">
    <location>
        <begin position="1"/>
        <end position="21"/>
    </location>
</feature>
<dbReference type="OrthoDB" id="1390125at2"/>
<dbReference type="SUPFAM" id="SSF53649">
    <property type="entry name" value="Alkaline phosphatase-like"/>
    <property type="match status" value="1"/>
</dbReference>
<dbReference type="Pfam" id="PF00884">
    <property type="entry name" value="Sulfatase"/>
    <property type="match status" value="1"/>
</dbReference>
<dbReference type="CDD" id="cd16153">
    <property type="entry name" value="sulfatase_like"/>
    <property type="match status" value="1"/>
</dbReference>
<feature type="domain" description="Sulfatase N-terminal" evidence="4">
    <location>
        <begin position="27"/>
        <end position="455"/>
    </location>
</feature>
<feature type="chain" id="PRO_5011969209" evidence="3">
    <location>
        <begin position="22"/>
        <end position="617"/>
    </location>
</feature>
<evidence type="ECO:0000256" key="1">
    <source>
        <dbReference type="ARBA" id="ARBA00022723"/>
    </source>
</evidence>
<proteinExistence type="predicted"/>
<dbReference type="AlphaFoldDB" id="A0A238V9J6"/>
<dbReference type="Proteomes" id="UP000198384">
    <property type="component" value="Unassembled WGS sequence"/>
</dbReference>
<keyword evidence="2" id="KW-0378">Hydrolase</keyword>
<organism evidence="5 6">
    <name type="scientific">Lutibacter agarilyticus</name>
    <dbReference type="NCBI Taxonomy" id="1109740"/>
    <lineage>
        <taxon>Bacteria</taxon>
        <taxon>Pseudomonadati</taxon>
        <taxon>Bacteroidota</taxon>
        <taxon>Flavobacteriia</taxon>
        <taxon>Flavobacteriales</taxon>
        <taxon>Flavobacteriaceae</taxon>
        <taxon>Lutibacter</taxon>
    </lineage>
</organism>
<dbReference type="PANTHER" id="PTHR45953">
    <property type="entry name" value="IDURONATE 2-SULFATASE"/>
    <property type="match status" value="1"/>
</dbReference>
<evidence type="ECO:0000256" key="3">
    <source>
        <dbReference type="SAM" id="SignalP"/>
    </source>
</evidence>
<dbReference type="Gene3D" id="3.40.720.10">
    <property type="entry name" value="Alkaline Phosphatase, subunit A"/>
    <property type="match status" value="1"/>
</dbReference>
<accession>A0A238V9J6</accession>
<dbReference type="InterPro" id="IPR000917">
    <property type="entry name" value="Sulfatase_N"/>
</dbReference>
<dbReference type="GO" id="GO:0005737">
    <property type="term" value="C:cytoplasm"/>
    <property type="evidence" value="ECO:0007669"/>
    <property type="project" value="TreeGrafter"/>
</dbReference>
<evidence type="ECO:0000256" key="2">
    <source>
        <dbReference type="ARBA" id="ARBA00022801"/>
    </source>
</evidence>
<name>A0A238V9J6_9FLAO</name>
<gene>
    <name evidence="5" type="ORF">SAMN06265371_10176</name>
</gene>
<reference evidence="5 6" key="1">
    <citation type="submission" date="2017-06" db="EMBL/GenBank/DDBJ databases">
        <authorList>
            <person name="Kim H.J."/>
            <person name="Triplett B.A."/>
        </authorList>
    </citation>
    <scope>NUCLEOTIDE SEQUENCE [LARGE SCALE GENOMIC DNA]</scope>
    <source>
        <strain evidence="5 6">DSM 29150</strain>
    </source>
</reference>
<evidence type="ECO:0000259" key="4">
    <source>
        <dbReference type="Pfam" id="PF00884"/>
    </source>
</evidence>
<keyword evidence="6" id="KW-1185">Reference proteome</keyword>
<dbReference type="EMBL" id="FZNT01000001">
    <property type="protein sequence ID" value="SNR30888.1"/>
    <property type="molecule type" value="Genomic_DNA"/>
</dbReference>
<keyword evidence="3" id="KW-0732">Signal</keyword>
<keyword evidence="1" id="KW-0479">Metal-binding</keyword>
<evidence type="ECO:0000313" key="6">
    <source>
        <dbReference type="Proteomes" id="UP000198384"/>
    </source>
</evidence>
<evidence type="ECO:0000313" key="5">
    <source>
        <dbReference type="EMBL" id="SNR30888.1"/>
    </source>
</evidence>
<dbReference type="RefSeq" id="WP_089379758.1">
    <property type="nucleotide sequence ID" value="NZ_FZNT01000001.1"/>
</dbReference>
<protein>
    <submittedName>
        <fullName evidence="5">Arylsulfatase A</fullName>
    </submittedName>
</protein>